<reference evidence="3" key="1">
    <citation type="journal article" date="2019" name="Int. J. Syst. Evol. Microbiol.">
        <title>The Global Catalogue of Microorganisms (GCM) 10K type strain sequencing project: providing services to taxonomists for standard genome sequencing and annotation.</title>
        <authorList>
            <consortium name="The Broad Institute Genomics Platform"/>
            <consortium name="The Broad Institute Genome Sequencing Center for Infectious Disease"/>
            <person name="Wu L."/>
            <person name="Ma J."/>
        </authorList>
    </citation>
    <scope>NUCLEOTIDE SEQUENCE [LARGE SCALE GENOMIC DNA]</scope>
    <source>
        <strain evidence="3">JCM 15313</strain>
    </source>
</reference>
<dbReference type="Gene3D" id="1.10.260.40">
    <property type="entry name" value="lambda repressor-like DNA-binding domains"/>
    <property type="match status" value="1"/>
</dbReference>
<dbReference type="SUPFAM" id="SSF47413">
    <property type="entry name" value="lambda repressor-like DNA-binding domains"/>
    <property type="match status" value="1"/>
</dbReference>
<dbReference type="EMBL" id="BAAAPC010000003">
    <property type="protein sequence ID" value="GAA1986630.1"/>
    <property type="molecule type" value="Genomic_DNA"/>
</dbReference>
<dbReference type="Pfam" id="PF13560">
    <property type="entry name" value="HTH_31"/>
    <property type="match status" value="1"/>
</dbReference>
<dbReference type="Proteomes" id="UP001501585">
    <property type="component" value="Unassembled WGS sequence"/>
</dbReference>
<feature type="domain" description="HTH cro/C1-type" evidence="1">
    <location>
        <begin position="13"/>
        <end position="66"/>
    </location>
</feature>
<dbReference type="CDD" id="cd00093">
    <property type="entry name" value="HTH_XRE"/>
    <property type="match status" value="1"/>
</dbReference>
<evidence type="ECO:0000313" key="3">
    <source>
        <dbReference type="Proteomes" id="UP001501585"/>
    </source>
</evidence>
<protein>
    <submittedName>
        <fullName evidence="2">Helix-turn-helix transcriptional regulator</fullName>
    </submittedName>
</protein>
<sequence>MSNSRHQDLASALRGLRAESGLTSATVARRAGMSTAKLSKLENARVLPSVADVERLLTALRTPDAIREELMALAQEAVTEQRAWRVYKQLGFHKKQVEISAIEAQCSTVRLFQPAMIPGLLQSAEYVQSIFDRQSGMSDEERARTVDNRLRRQCALYDQGKKFHFIVCESALRWLTIPPPAMATQLDRLESLSRLSSVSVDVIPFSGMKTDFPMTAFCIFDQRLVTVETLHAEISTRDPKDIGIYIEFFEEMRQLALGEEATRVFLADLASQMVRSGS</sequence>
<name>A0ABN2SHA7_9ACTN</name>
<dbReference type="InterPro" id="IPR043917">
    <property type="entry name" value="DUF5753"/>
</dbReference>
<dbReference type="SMART" id="SM00530">
    <property type="entry name" value="HTH_XRE"/>
    <property type="match status" value="1"/>
</dbReference>
<accession>A0ABN2SHA7</accession>
<proteinExistence type="predicted"/>
<dbReference type="Pfam" id="PF19054">
    <property type="entry name" value="DUF5753"/>
    <property type="match status" value="1"/>
</dbReference>
<evidence type="ECO:0000313" key="2">
    <source>
        <dbReference type="EMBL" id="GAA1986630.1"/>
    </source>
</evidence>
<dbReference type="InterPro" id="IPR010982">
    <property type="entry name" value="Lambda_DNA-bd_dom_sf"/>
</dbReference>
<organism evidence="2 3">
    <name type="scientific">Nocardiopsis rhodophaea</name>
    <dbReference type="NCBI Taxonomy" id="280238"/>
    <lineage>
        <taxon>Bacteria</taxon>
        <taxon>Bacillati</taxon>
        <taxon>Actinomycetota</taxon>
        <taxon>Actinomycetes</taxon>
        <taxon>Streptosporangiales</taxon>
        <taxon>Nocardiopsidaceae</taxon>
        <taxon>Nocardiopsis</taxon>
    </lineage>
</organism>
<comment type="caution">
    <text evidence="2">The sequence shown here is derived from an EMBL/GenBank/DDBJ whole genome shotgun (WGS) entry which is preliminary data.</text>
</comment>
<keyword evidence="3" id="KW-1185">Reference proteome</keyword>
<dbReference type="InterPro" id="IPR001387">
    <property type="entry name" value="Cro/C1-type_HTH"/>
</dbReference>
<evidence type="ECO:0000259" key="1">
    <source>
        <dbReference type="PROSITE" id="PS50943"/>
    </source>
</evidence>
<gene>
    <name evidence="2" type="ORF">GCM10009799_10170</name>
</gene>
<dbReference type="RefSeq" id="WP_344160433.1">
    <property type="nucleotide sequence ID" value="NZ_BAAAPC010000003.1"/>
</dbReference>
<dbReference type="PROSITE" id="PS50943">
    <property type="entry name" value="HTH_CROC1"/>
    <property type="match status" value="1"/>
</dbReference>